<dbReference type="PANTHER" id="PTHR47959:SF3">
    <property type="entry name" value="ATP-DEPENDENT RNA HELICASE SRMB"/>
    <property type="match status" value="1"/>
</dbReference>
<dbReference type="InterPro" id="IPR044742">
    <property type="entry name" value="DEAD/DEAH_RhlB"/>
</dbReference>
<dbReference type="AlphaFoldDB" id="A0A9E5MPE9"/>
<feature type="domain" description="DEAD-box RNA helicase Q" evidence="11">
    <location>
        <begin position="1"/>
        <end position="28"/>
    </location>
</feature>
<dbReference type="Proteomes" id="UP000787472">
    <property type="component" value="Unassembled WGS sequence"/>
</dbReference>
<evidence type="ECO:0000259" key="11">
    <source>
        <dbReference type="PROSITE" id="PS51195"/>
    </source>
</evidence>
<dbReference type="InterPro" id="IPR001650">
    <property type="entry name" value="Helicase_C-like"/>
</dbReference>
<reference evidence="12" key="1">
    <citation type="submission" date="2020-03" db="EMBL/GenBank/DDBJ databases">
        <authorList>
            <person name="Guo F."/>
        </authorList>
    </citation>
    <scope>NUCLEOTIDE SEQUENCE</scope>
    <source>
        <strain evidence="12">JCM 30134</strain>
    </source>
</reference>
<dbReference type="InterPro" id="IPR050079">
    <property type="entry name" value="DEAD_box_RNA_helicase"/>
</dbReference>
<dbReference type="GO" id="GO:0003724">
    <property type="term" value="F:RNA helicase activity"/>
    <property type="evidence" value="ECO:0007669"/>
    <property type="project" value="InterPro"/>
</dbReference>
<keyword evidence="2 7" id="KW-0378">Hydrolase</keyword>
<comment type="caution">
    <text evidence="12">The sequence shown here is derived from an EMBL/GenBank/DDBJ whole genome shotgun (WGS) entry which is preliminary data.</text>
</comment>
<sequence>MFAELKLNERLLKALEALEFTEPTDVQKATIPLALEGRDLVVSSETGSGKTAAFILPTLNRLLQQDAPKSGTRALILTPTRELCRQIVKHCKQLAAFSHLEVNAITGGHDFKYQRAIFRKNPEILVATPGRLKEHLEKGSADFKDLEVLILDEADRMLDMGFTDDVMEIAASCNADRQTLLFSATLDGQQYLTDSLLRDPETIAIGDHSQANANVQQKIVLTDDEKHKNKLLLKLLETQEYDKAIVFVNTKAQTNKLVGWLKYMQQDVGVLHGDMDQDARNNEMNRLRRGRIKMLIATDVAARGLDIKGIDLVINYDLARNSEDFIHRTGRTGRAGQDGLAISLITQRDWDLMARFERELDIRFDRYSVPGLEAKFKGPKKVKSSGKAAATKKRDTSDKSGKKSGKKVEKSKVRHRDTKNIGKRRKPTAAQEAEAKSAAEKWGDGFSAAPIKKK</sequence>
<evidence type="ECO:0000313" key="12">
    <source>
        <dbReference type="EMBL" id="NHO68001.1"/>
    </source>
</evidence>
<dbReference type="InterPro" id="IPR014014">
    <property type="entry name" value="RNA_helicase_DEAD_Q_motif"/>
</dbReference>
<evidence type="ECO:0000256" key="7">
    <source>
        <dbReference type="RuleBase" id="RU000492"/>
    </source>
</evidence>
<evidence type="ECO:0000259" key="10">
    <source>
        <dbReference type="PROSITE" id="PS51194"/>
    </source>
</evidence>
<evidence type="ECO:0000256" key="6">
    <source>
        <dbReference type="PROSITE-ProRule" id="PRU00552"/>
    </source>
</evidence>
<dbReference type="GO" id="GO:0005524">
    <property type="term" value="F:ATP binding"/>
    <property type="evidence" value="ECO:0007669"/>
    <property type="project" value="UniProtKB-KW"/>
</dbReference>
<dbReference type="PANTHER" id="PTHR47959">
    <property type="entry name" value="ATP-DEPENDENT RNA HELICASE RHLE-RELATED"/>
    <property type="match status" value="1"/>
</dbReference>
<keyword evidence="13" id="KW-1185">Reference proteome</keyword>
<dbReference type="InterPro" id="IPR027417">
    <property type="entry name" value="P-loop_NTPase"/>
</dbReference>
<dbReference type="PROSITE" id="PS00039">
    <property type="entry name" value="DEAD_ATP_HELICASE"/>
    <property type="match status" value="1"/>
</dbReference>
<gene>
    <name evidence="12" type="ORF">G8770_20835</name>
</gene>
<keyword evidence="4 7" id="KW-0067">ATP-binding</keyword>
<comment type="similarity">
    <text evidence="5 7">Belongs to the DEAD box helicase family.</text>
</comment>
<feature type="domain" description="Helicase ATP-binding" evidence="9">
    <location>
        <begin position="31"/>
        <end position="204"/>
    </location>
</feature>
<dbReference type="GO" id="GO:0005829">
    <property type="term" value="C:cytosol"/>
    <property type="evidence" value="ECO:0007669"/>
    <property type="project" value="TreeGrafter"/>
</dbReference>
<evidence type="ECO:0000313" key="13">
    <source>
        <dbReference type="Proteomes" id="UP000787472"/>
    </source>
</evidence>
<protein>
    <submittedName>
        <fullName evidence="12">DEAD/DEAH box helicase</fullName>
    </submittedName>
</protein>
<dbReference type="Gene3D" id="3.40.50.300">
    <property type="entry name" value="P-loop containing nucleotide triphosphate hydrolases"/>
    <property type="match status" value="2"/>
</dbReference>
<feature type="compositionally biased region" description="Basic residues" evidence="8">
    <location>
        <begin position="412"/>
        <end position="427"/>
    </location>
</feature>
<feature type="short sequence motif" description="Q motif" evidence="6">
    <location>
        <begin position="1"/>
        <end position="28"/>
    </location>
</feature>
<dbReference type="SMART" id="SM00487">
    <property type="entry name" value="DEXDc"/>
    <property type="match status" value="1"/>
</dbReference>
<evidence type="ECO:0000256" key="8">
    <source>
        <dbReference type="SAM" id="MobiDB-lite"/>
    </source>
</evidence>
<feature type="region of interest" description="Disordered" evidence="8">
    <location>
        <begin position="377"/>
        <end position="454"/>
    </location>
</feature>
<evidence type="ECO:0000256" key="2">
    <source>
        <dbReference type="ARBA" id="ARBA00022801"/>
    </source>
</evidence>
<evidence type="ECO:0000256" key="3">
    <source>
        <dbReference type="ARBA" id="ARBA00022806"/>
    </source>
</evidence>
<evidence type="ECO:0000256" key="5">
    <source>
        <dbReference type="ARBA" id="ARBA00038437"/>
    </source>
</evidence>
<feature type="compositionally biased region" description="Basic and acidic residues" evidence="8">
    <location>
        <begin position="433"/>
        <end position="443"/>
    </location>
</feature>
<dbReference type="GO" id="GO:0016787">
    <property type="term" value="F:hydrolase activity"/>
    <property type="evidence" value="ECO:0007669"/>
    <property type="project" value="UniProtKB-KW"/>
</dbReference>
<keyword evidence="3 7" id="KW-0347">Helicase</keyword>
<dbReference type="InterPro" id="IPR000629">
    <property type="entry name" value="RNA-helicase_DEAD-box_CS"/>
</dbReference>
<dbReference type="Pfam" id="PF00270">
    <property type="entry name" value="DEAD"/>
    <property type="match status" value="1"/>
</dbReference>
<dbReference type="PROSITE" id="PS51194">
    <property type="entry name" value="HELICASE_CTER"/>
    <property type="match status" value="1"/>
</dbReference>
<dbReference type="Pfam" id="PF00271">
    <property type="entry name" value="Helicase_C"/>
    <property type="match status" value="1"/>
</dbReference>
<dbReference type="InterPro" id="IPR011545">
    <property type="entry name" value="DEAD/DEAH_box_helicase_dom"/>
</dbReference>
<proteinExistence type="inferred from homology"/>
<dbReference type="SMART" id="SM00490">
    <property type="entry name" value="HELICc"/>
    <property type="match status" value="1"/>
</dbReference>
<dbReference type="SUPFAM" id="SSF52540">
    <property type="entry name" value="P-loop containing nucleoside triphosphate hydrolases"/>
    <property type="match status" value="1"/>
</dbReference>
<evidence type="ECO:0000259" key="9">
    <source>
        <dbReference type="PROSITE" id="PS51192"/>
    </source>
</evidence>
<keyword evidence="1 7" id="KW-0547">Nucleotide-binding</keyword>
<feature type="domain" description="Helicase C-terminal" evidence="10">
    <location>
        <begin position="214"/>
        <end position="377"/>
    </location>
</feature>
<dbReference type="PROSITE" id="PS51195">
    <property type="entry name" value="Q_MOTIF"/>
    <property type="match status" value="1"/>
</dbReference>
<evidence type="ECO:0000256" key="4">
    <source>
        <dbReference type="ARBA" id="ARBA00022840"/>
    </source>
</evidence>
<accession>A0A9E5MPE9</accession>
<dbReference type="RefSeq" id="WP_167191589.1">
    <property type="nucleotide sequence ID" value="NZ_JAAONZ010000023.1"/>
</dbReference>
<dbReference type="InterPro" id="IPR014001">
    <property type="entry name" value="Helicase_ATP-bd"/>
</dbReference>
<evidence type="ECO:0000256" key="1">
    <source>
        <dbReference type="ARBA" id="ARBA00022741"/>
    </source>
</evidence>
<dbReference type="EMBL" id="JAAONZ010000023">
    <property type="protein sequence ID" value="NHO68001.1"/>
    <property type="molecule type" value="Genomic_DNA"/>
</dbReference>
<organism evidence="12 13">
    <name type="scientific">Pseudomaricurvus hydrocarbonicus</name>
    <dbReference type="NCBI Taxonomy" id="1470433"/>
    <lineage>
        <taxon>Bacteria</taxon>
        <taxon>Pseudomonadati</taxon>
        <taxon>Pseudomonadota</taxon>
        <taxon>Gammaproteobacteria</taxon>
        <taxon>Cellvibrionales</taxon>
        <taxon>Cellvibrionaceae</taxon>
        <taxon>Pseudomaricurvus</taxon>
    </lineage>
</organism>
<dbReference type="CDD" id="cd00268">
    <property type="entry name" value="DEADc"/>
    <property type="match status" value="1"/>
</dbReference>
<name>A0A9E5MPE9_9GAMM</name>
<dbReference type="PROSITE" id="PS51192">
    <property type="entry name" value="HELICASE_ATP_BIND_1"/>
    <property type="match status" value="1"/>
</dbReference>
<feature type="compositionally biased region" description="Basic and acidic residues" evidence="8">
    <location>
        <begin position="392"/>
        <end position="411"/>
    </location>
</feature>
<dbReference type="CDD" id="cd18787">
    <property type="entry name" value="SF2_C_DEAD"/>
    <property type="match status" value="1"/>
</dbReference>
<dbReference type="GO" id="GO:0003676">
    <property type="term" value="F:nucleic acid binding"/>
    <property type="evidence" value="ECO:0007669"/>
    <property type="project" value="InterPro"/>
</dbReference>